<dbReference type="GO" id="GO:1990115">
    <property type="term" value="P:RNA polymerase III assembly"/>
    <property type="evidence" value="ECO:0007669"/>
    <property type="project" value="TreeGrafter"/>
</dbReference>
<dbReference type="GO" id="GO:0016272">
    <property type="term" value="C:prefoldin complex"/>
    <property type="evidence" value="ECO:0007669"/>
    <property type="project" value="InterPro"/>
</dbReference>
<evidence type="ECO:0000313" key="3">
    <source>
        <dbReference type="EMBL" id="CAD9870799.1"/>
    </source>
</evidence>
<dbReference type="EMBL" id="HBHR01019401">
    <property type="protein sequence ID" value="CAD9870799.1"/>
    <property type="molecule type" value="Transcribed_RNA"/>
</dbReference>
<dbReference type="FunFam" id="1.10.287.370:FF:000004">
    <property type="entry name" value="Probable prefoldin subunit 5"/>
    <property type="match status" value="1"/>
</dbReference>
<sequence length="162" mass="17990">MATVVGEREIDLSGLSIEQLSNLKQQNDEEMTQLNESLGSLNAAKLKFLEAKHALTEIPPNGEGRQIMVPLTGSLYVPGRLHEPNKVMVDIGTGYYAEKNSTQAKEFIDRKVKMISDNIDSLSSLITTKHKNADVVAYVMQQKLEQINANRNEFKSSQAQNA</sequence>
<evidence type="ECO:0000313" key="4">
    <source>
        <dbReference type="EMBL" id="CAD9870801.1"/>
    </source>
</evidence>
<reference evidence="4" key="1">
    <citation type="submission" date="2021-01" db="EMBL/GenBank/DDBJ databases">
        <authorList>
            <person name="Corre E."/>
            <person name="Pelletier E."/>
            <person name="Niang G."/>
            <person name="Scheremetjew M."/>
            <person name="Finn R."/>
            <person name="Kale V."/>
            <person name="Holt S."/>
            <person name="Cochrane G."/>
            <person name="Meng A."/>
            <person name="Brown T."/>
            <person name="Cohen L."/>
        </authorList>
    </citation>
    <scope>NUCLEOTIDE SEQUENCE</scope>
    <source>
        <strain evidence="4">CCMP1661</strain>
    </source>
</reference>
<evidence type="ECO:0008006" key="5">
    <source>
        <dbReference type="Google" id="ProtNLM"/>
    </source>
</evidence>
<dbReference type="AlphaFoldDB" id="A0A6U1PSU8"/>
<dbReference type="GO" id="GO:0051082">
    <property type="term" value="F:unfolded protein binding"/>
    <property type="evidence" value="ECO:0007669"/>
    <property type="project" value="InterPro"/>
</dbReference>
<dbReference type="CDD" id="cd23157">
    <property type="entry name" value="Prefoldin_5"/>
    <property type="match status" value="1"/>
</dbReference>
<dbReference type="PANTHER" id="PTHR12674:SF2">
    <property type="entry name" value="PREFOLDIN SUBUNIT 5"/>
    <property type="match status" value="1"/>
</dbReference>
<protein>
    <recommendedName>
        <fullName evidence="5">Prefoldin subunit 5</fullName>
    </recommendedName>
</protein>
<keyword evidence="2" id="KW-0143">Chaperone</keyword>
<dbReference type="Pfam" id="PF02996">
    <property type="entry name" value="Prefoldin"/>
    <property type="match status" value="1"/>
</dbReference>
<evidence type="ECO:0000256" key="2">
    <source>
        <dbReference type="ARBA" id="ARBA00023186"/>
    </source>
</evidence>
<dbReference type="GO" id="GO:1990114">
    <property type="term" value="P:RNA polymerase II core complex assembly"/>
    <property type="evidence" value="ECO:0007669"/>
    <property type="project" value="TreeGrafter"/>
</dbReference>
<dbReference type="EMBL" id="HBHR01019402">
    <property type="protein sequence ID" value="CAD9870801.1"/>
    <property type="molecule type" value="Transcribed_RNA"/>
</dbReference>
<dbReference type="GO" id="GO:0006457">
    <property type="term" value="P:protein folding"/>
    <property type="evidence" value="ECO:0007669"/>
    <property type="project" value="InterPro"/>
</dbReference>
<evidence type="ECO:0000256" key="1">
    <source>
        <dbReference type="ARBA" id="ARBA00010048"/>
    </source>
</evidence>
<organism evidence="4">
    <name type="scientific">Fibrocapsa japonica</name>
    <dbReference type="NCBI Taxonomy" id="94617"/>
    <lineage>
        <taxon>Eukaryota</taxon>
        <taxon>Sar</taxon>
        <taxon>Stramenopiles</taxon>
        <taxon>Ochrophyta</taxon>
        <taxon>Raphidophyceae</taxon>
        <taxon>Chattonellales</taxon>
        <taxon>Chattonellaceae</taxon>
        <taxon>Fibrocapsa</taxon>
    </lineage>
</organism>
<gene>
    <name evidence="3" type="ORF">FJAP1339_LOCUS9837</name>
    <name evidence="4" type="ORF">FJAP1339_LOCUS9838</name>
</gene>
<accession>A0A6U1PSU8</accession>
<dbReference type="SUPFAM" id="SSF46579">
    <property type="entry name" value="Prefoldin"/>
    <property type="match status" value="1"/>
</dbReference>
<dbReference type="GO" id="GO:1990113">
    <property type="term" value="P:RNA polymerase I assembly"/>
    <property type="evidence" value="ECO:0007669"/>
    <property type="project" value="TreeGrafter"/>
</dbReference>
<dbReference type="NCBIfam" id="TIGR00293">
    <property type="entry name" value="prefoldin subunit alpha"/>
    <property type="match status" value="1"/>
</dbReference>
<dbReference type="InterPro" id="IPR011599">
    <property type="entry name" value="PFD_alpha_archaea"/>
</dbReference>
<name>A0A6U1PSU8_9STRA</name>
<dbReference type="Gene3D" id="1.10.287.370">
    <property type="match status" value="1"/>
</dbReference>
<dbReference type="InterPro" id="IPR004127">
    <property type="entry name" value="Prefoldin_subunit_alpha"/>
</dbReference>
<proteinExistence type="inferred from homology"/>
<dbReference type="GO" id="GO:0005737">
    <property type="term" value="C:cytoplasm"/>
    <property type="evidence" value="ECO:0007669"/>
    <property type="project" value="TreeGrafter"/>
</dbReference>
<dbReference type="InterPro" id="IPR009053">
    <property type="entry name" value="Prefoldin"/>
</dbReference>
<dbReference type="PANTHER" id="PTHR12674">
    <property type="entry name" value="PREFOLDIN SUBUNIT 5"/>
    <property type="match status" value="1"/>
</dbReference>
<comment type="similarity">
    <text evidence="1">Belongs to the prefoldin subunit alpha family.</text>
</comment>